<dbReference type="Gene3D" id="1.20.1600.10">
    <property type="entry name" value="Outer membrane efflux proteins (OEP)"/>
    <property type="match status" value="1"/>
</dbReference>
<dbReference type="PANTHER" id="PTHR30469:SF15">
    <property type="entry name" value="HLYD FAMILY OF SECRETION PROTEINS"/>
    <property type="match status" value="1"/>
</dbReference>
<feature type="domain" description="YknX-like C-terminal permuted SH3-like" evidence="3">
    <location>
        <begin position="285"/>
        <end position="353"/>
    </location>
</feature>
<dbReference type="InterPro" id="IPR058637">
    <property type="entry name" value="YknX-like_C"/>
</dbReference>
<dbReference type="EMBL" id="DTGR01000052">
    <property type="protein sequence ID" value="HHS28773.1"/>
    <property type="molecule type" value="Genomic_DNA"/>
</dbReference>
<dbReference type="InterPro" id="IPR006143">
    <property type="entry name" value="RND_pump_MFP"/>
</dbReference>
<keyword evidence="2" id="KW-0175">Coiled coil</keyword>
<dbReference type="GO" id="GO:0015562">
    <property type="term" value="F:efflux transmembrane transporter activity"/>
    <property type="evidence" value="ECO:0007669"/>
    <property type="project" value="TreeGrafter"/>
</dbReference>
<evidence type="ECO:0000256" key="2">
    <source>
        <dbReference type="SAM" id="Coils"/>
    </source>
</evidence>
<gene>
    <name evidence="4" type="ORF">ENV52_03615</name>
</gene>
<comment type="similarity">
    <text evidence="1">Belongs to the membrane fusion protein (MFP) (TC 8.A.1) family.</text>
</comment>
<evidence type="ECO:0000313" key="4">
    <source>
        <dbReference type="EMBL" id="HHS28773.1"/>
    </source>
</evidence>
<sequence length="357" mass="38347">MRRGQSIAVILILVVILAVAVWRLRHAEVAKTAAEMPGPVAQVQTAPIRQGVLTEQIMAYGSVIPAPGALQTVSVPFESQVMRIMVSNDQKVSKGDDLLEIKPSPDTALQLEQAVQALDLARQSRQFVERKFELKLATNDQVLQAKQALQQAQLRLESMKKRGVGAPRIIHADAGGLIKKVFAQEGTIVPAGNPLLEIVAQNRLEVRLGVEPDDINRVATNQPVSLTRVNVPSAPAVTGHIRKISYGLDPATRLVDVFVTLPTSADFLLGESISGAIAVASVQGLIVPHSAILPEGQGHSLFTIKDNRAVKHLVQVGLRNDKEVEIKGARLQAGEPVVVLGNYELKNGMAVKVEAAP</sequence>
<evidence type="ECO:0000256" key="1">
    <source>
        <dbReference type="ARBA" id="ARBA00009477"/>
    </source>
</evidence>
<name>A0A7V6A2C5_9BACT</name>
<organism evidence="4">
    <name type="scientific">Desulfobacca acetoxidans</name>
    <dbReference type="NCBI Taxonomy" id="60893"/>
    <lineage>
        <taxon>Bacteria</taxon>
        <taxon>Pseudomonadati</taxon>
        <taxon>Thermodesulfobacteriota</taxon>
        <taxon>Desulfobaccia</taxon>
        <taxon>Desulfobaccales</taxon>
        <taxon>Desulfobaccaceae</taxon>
        <taxon>Desulfobacca</taxon>
    </lineage>
</organism>
<dbReference type="SUPFAM" id="SSF111369">
    <property type="entry name" value="HlyD-like secretion proteins"/>
    <property type="match status" value="1"/>
</dbReference>
<dbReference type="GO" id="GO:1990281">
    <property type="term" value="C:efflux pump complex"/>
    <property type="evidence" value="ECO:0007669"/>
    <property type="project" value="TreeGrafter"/>
</dbReference>
<dbReference type="Gene3D" id="2.40.50.100">
    <property type="match status" value="1"/>
</dbReference>
<reference evidence="4" key="1">
    <citation type="journal article" date="2020" name="mSystems">
        <title>Genome- and Community-Level Interaction Insights into Carbon Utilization and Element Cycling Functions of Hydrothermarchaeota in Hydrothermal Sediment.</title>
        <authorList>
            <person name="Zhou Z."/>
            <person name="Liu Y."/>
            <person name="Xu W."/>
            <person name="Pan J."/>
            <person name="Luo Z.H."/>
            <person name="Li M."/>
        </authorList>
    </citation>
    <scope>NUCLEOTIDE SEQUENCE [LARGE SCALE GENOMIC DNA]</scope>
    <source>
        <strain evidence="4">SpSt-767</strain>
    </source>
</reference>
<dbReference type="NCBIfam" id="TIGR01730">
    <property type="entry name" value="RND_mfp"/>
    <property type="match status" value="1"/>
</dbReference>
<dbReference type="PANTHER" id="PTHR30469">
    <property type="entry name" value="MULTIDRUG RESISTANCE PROTEIN MDTA"/>
    <property type="match status" value="1"/>
</dbReference>
<protein>
    <submittedName>
        <fullName evidence="4">Efflux RND transporter periplasmic adaptor subunit</fullName>
    </submittedName>
</protein>
<proteinExistence type="inferred from homology"/>
<dbReference type="Pfam" id="PF25989">
    <property type="entry name" value="YknX_C"/>
    <property type="match status" value="1"/>
</dbReference>
<dbReference type="AlphaFoldDB" id="A0A7V6A2C5"/>
<feature type="coiled-coil region" evidence="2">
    <location>
        <begin position="111"/>
        <end position="162"/>
    </location>
</feature>
<comment type="caution">
    <text evidence="4">The sequence shown here is derived from an EMBL/GenBank/DDBJ whole genome shotgun (WGS) entry which is preliminary data.</text>
</comment>
<evidence type="ECO:0000259" key="3">
    <source>
        <dbReference type="Pfam" id="PF25989"/>
    </source>
</evidence>
<dbReference type="Gene3D" id="2.40.420.20">
    <property type="match status" value="1"/>
</dbReference>
<accession>A0A7V6A2C5</accession>